<evidence type="ECO:0000313" key="4">
    <source>
        <dbReference type="Proteomes" id="UP000593765"/>
    </source>
</evidence>
<dbReference type="Proteomes" id="UP000593765">
    <property type="component" value="Chromosome"/>
</dbReference>
<gene>
    <name evidence="3" type="ORF">IPV69_05935</name>
</gene>
<dbReference type="Pfam" id="PF03237">
    <property type="entry name" value="Terminase_6N"/>
    <property type="match status" value="1"/>
</dbReference>
<evidence type="ECO:0000259" key="2">
    <source>
        <dbReference type="Pfam" id="PF17289"/>
    </source>
</evidence>
<dbReference type="Gene3D" id="3.40.50.300">
    <property type="entry name" value="P-loop containing nucleotide triphosphate hydrolases"/>
    <property type="match status" value="1"/>
</dbReference>
<sequence>MVSSDLTNLLCPFQKRWLNDESPLAIGEKSRRIGWTWTHALKAVLDRIAGKGNYYHSSADQTASVEFIDYCSQWADMANQVAAVKEEKEVIDDSEISSLVMRFANGTKIVAGSSNPKFFRSKGGAVGLDEFAFHRDGRELYKAAHATALFWGHQLRIWSTHNGPSSYFNVMCRAAEAGELKASRHKVTIEDAVNDGIVERIRMRREKLDHVPPADLDARQAWLDELRSTCPDQDTWNEEYLCVPSAEASSLLSYALIGGCEVANLQVASSTADLTTTGRLYAGFDVGRKKDLSVLWVNERVGDVHWTRRIAEFANVNFTAQEDACVQLMNNRAVRRLCIDSTGLGMMLAERLSMRFGHRVEAVNFSAPVKAELAIPLLRLFQDRQLRIPARAEIREDLHKIRKTVTAAGNVRFDADRDEAGHADRFWALALACHAADSAKERLPAPVARKPIGW</sequence>
<evidence type="ECO:0000313" key="3">
    <source>
        <dbReference type="EMBL" id="QOV90899.1"/>
    </source>
</evidence>
<reference evidence="3 4" key="1">
    <citation type="submission" date="2020-10" db="EMBL/GenBank/DDBJ databases">
        <title>Wide distribution of Phycisphaera-like planctomycetes from WD2101 soil group in peatlands and genome analysis of the first cultivated representative.</title>
        <authorList>
            <person name="Dedysh S.N."/>
            <person name="Beletsky A.V."/>
            <person name="Ivanova A."/>
            <person name="Kulichevskaya I.S."/>
            <person name="Suzina N.E."/>
            <person name="Philippov D.A."/>
            <person name="Rakitin A.L."/>
            <person name="Mardanov A.V."/>
            <person name="Ravin N.V."/>
        </authorList>
    </citation>
    <scope>NUCLEOTIDE SEQUENCE [LARGE SCALE GENOMIC DNA]</scope>
    <source>
        <strain evidence="3 4">M1803</strain>
    </source>
</reference>
<dbReference type="KEGG" id="hbs:IPV69_05935"/>
<dbReference type="EMBL" id="CP063458">
    <property type="protein sequence ID" value="QOV90899.1"/>
    <property type="molecule type" value="Genomic_DNA"/>
</dbReference>
<dbReference type="InterPro" id="IPR027417">
    <property type="entry name" value="P-loop_NTPase"/>
</dbReference>
<accession>A0A7M2WZN2</accession>
<dbReference type="Pfam" id="PF17289">
    <property type="entry name" value="Terminase_6C"/>
    <property type="match status" value="1"/>
</dbReference>
<keyword evidence="4" id="KW-1185">Reference proteome</keyword>
<protein>
    <recommendedName>
        <fullName evidence="2">Terminase large subunit gp17-like C-terminal domain-containing protein</fullName>
    </recommendedName>
</protein>
<proteinExistence type="predicted"/>
<dbReference type="InterPro" id="IPR035421">
    <property type="entry name" value="Terminase_6C"/>
</dbReference>
<dbReference type="AlphaFoldDB" id="A0A7M2WZN2"/>
<name>A0A7M2WZN2_9BACT</name>
<dbReference type="Gene3D" id="3.30.420.240">
    <property type="match status" value="1"/>
</dbReference>
<organism evidence="3 4">
    <name type="scientific">Humisphaera borealis</name>
    <dbReference type="NCBI Taxonomy" id="2807512"/>
    <lineage>
        <taxon>Bacteria</taxon>
        <taxon>Pseudomonadati</taxon>
        <taxon>Planctomycetota</taxon>
        <taxon>Phycisphaerae</taxon>
        <taxon>Tepidisphaerales</taxon>
        <taxon>Tepidisphaeraceae</taxon>
        <taxon>Humisphaera</taxon>
    </lineage>
</organism>
<feature type="domain" description="Terminase large subunit gp17-like C-terminal" evidence="2">
    <location>
        <begin position="283"/>
        <end position="434"/>
    </location>
</feature>
<dbReference type="RefSeq" id="WP_206294003.1">
    <property type="nucleotide sequence ID" value="NZ_CP063458.1"/>
</dbReference>
<evidence type="ECO:0000256" key="1">
    <source>
        <dbReference type="ARBA" id="ARBA00022612"/>
    </source>
</evidence>
<keyword evidence="1" id="KW-1188">Viral release from host cell</keyword>